<dbReference type="RefSeq" id="WP_078671060.1">
    <property type="nucleotide sequence ID" value="NZ_FUWZ01000003.1"/>
</dbReference>
<protein>
    <submittedName>
        <fullName evidence="2">RteC protein</fullName>
    </submittedName>
</protein>
<feature type="coiled-coil region" evidence="1">
    <location>
        <begin position="5"/>
        <end position="33"/>
    </location>
</feature>
<evidence type="ECO:0000313" key="3">
    <source>
        <dbReference type="Proteomes" id="UP000190367"/>
    </source>
</evidence>
<dbReference type="InterPro" id="IPR018534">
    <property type="entry name" value="Tet_reg_excision_RteC"/>
</dbReference>
<organism evidence="2 3">
    <name type="scientific">Chitinophaga eiseniae</name>
    <dbReference type="NCBI Taxonomy" id="634771"/>
    <lineage>
        <taxon>Bacteria</taxon>
        <taxon>Pseudomonadati</taxon>
        <taxon>Bacteroidota</taxon>
        <taxon>Chitinophagia</taxon>
        <taxon>Chitinophagales</taxon>
        <taxon>Chitinophagaceae</taxon>
        <taxon>Chitinophaga</taxon>
    </lineage>
</organism>
<dbReference type="OrthoDB" id="790983at2"/>
<proteinExistence type="predicted"/>
<sequence length="277" mass="32387">MISFAQELERRMLDQLEEITRQAETDLQQAERSYLLIRGCLRELTDFGRDYVFKDRKEELTFYKEVKPKFVREWFFYCRLFSLEASMPVGSSEQQACWMKRQLEELNQYLTDNQFLYLYSRSGQTYMDEQLFVAEPADALVLMYARDSEPDGGNTFSYLLGKIQAAEDLAAYLLRRIALTSQGEPAAELDKQEVHWDGSLAQLYEIGYGLFTAGLVRGTVKSVIERLGYAFAVKPGNYYRYMLNMRIRKKSPTQCLDLMTSSLLEYMRQADLDPKYK</sequence>
<evidence type="ECO:0000313" key="2">
    <source>
        <dbReference type="EMBL" id="SKA32901.1"/>
    </source>
</evidence>
<keyword evidence="1" id="KW-0175">Coiled coil</keyword>
<evidence type="ECO:0000256" key="1">
    <source>
        <dbReference type="SAM" id="Coils"/>
    </source>
</evidence>
<dbReference type="EMBL" id="FUWZ01000003">
    <property type="protein sequence ID" value="SKA32901.1"/>
    <property type="molecule type" value="Genomic_DNA"/>
</dbReference>
<dbReference type="AlphaFoldDB" id="A0A1T4SYB8"/>
<reference evidence="3" key="1">
    <citation type="submission" date="2017-02" db="EMBL/GenBank/DDBJ databases">
        <authorList>
            <person name="Varghese N."/>
            <person name="Submissions S."/>
        </authorList>
    </citation>
    <scope>NUCLEOTIDE SEQUENCE [LARGE SCALE GENOMIC DNA]</scope>
    <source>
        <strain evidence="3">DSM 22224</strain>
    </source>
</reference>
<dbReference type="Proteomes" id="UP000190367">
    <property type="component" value="Unassembled WGS sequence"/>
</dbReference>
<dbReference type="Pfam" id="PF09357">
    <property type="entry name" value="RteC"/>
    <property type="match status" value="1"/>
</dbReference>
<accession>A0A1T4SYB8</accession>
<name>A0A1T4SYB8_9BACT</name>
<keyword evidence="3" id="KW-1185">Reference proteome</keyword>
<gene>
    <name evidence="2" type="ORF">SAMN04488128_103733</name>
</gene>
<dbReference type="STRING" id="634771.SAMN04488128_103733"/>